<accession>A0A0F9ADP2</accession>
<name>A0A0F9ADP2_9ZZZZ</name>
<comment type="caution">
    <text evidence="1">The sequence shown here is derived from an EMBL/GenBank/DDBJ whole genome shotgun (WGS) entry which is preliminary data.</text>
</comment>
<evidence type="ECO:0000313" key="1">
    <source>
        <dbReference type="EMBL" id="KKK96365.1"/>
    </source>
</evidence>
<proteinExistence type="predicted"/>
<protein>
    <submittedName>
        <fullName evidence="1">Uncharacterized protein</fullName>
    </submittedName>
</protein>
<gene>
    <name evidence="1" type="ORF">LCGC14_2663510</name>
</gene>
<organism evidence="1">
    <name type="scientific">marine sediment metagenome</name>
    <dbReference type="NCBI Taxonomy" id="412755"/>
    <lineage>
        <taxon>unclassified sequences</taxon>
        <taxon>metagenomes</taxon>
        <taxon>ecological metagenomes</taxon>
    </lineage>
</organism>
<reference evidence="1" key="1">
    <citation type="journal article" date="2015" name="Nature">
        <title>Complex archaea that bridge the gap between prokaryotes and eukaryotes.</title>
        <authorList>
            <person name="Spang A."/>
            <person name="Saw J.H."/>
            <person name="Jorgensen S.L."/>
            <person name="Zaremba-Niedzwiedzka K."/>
            <person name="Martijn J."/>
            <person name="Lind A.E."/>
            <person name="van Eijk R."/>
            <person name="Schleper C."/>
            <person name="Guy L."/>
            <person name="Ettema T.J."/>
        </authorList>
    </citation>
    <scope>NUCLEOTIDE SEQUENCE</scope>
</reference>
<dbReference type="EMBL" id="LAZR01046518">
    <property type="protein sequence ID" value="KKK96365.1"/>
    <property type="molecule type" value="Genomic_DNA"/>
</dbReference>
<dbReference type="AlphaFoldDB" id="A0A0F9ADP2"/>
<sequence length="50" mass="5416">MAKSASLPFKGTFEHSQGFGARPSVYAKFGLQGHDGDDWKMPEGTVLFSP</sequence>
<feature type="non-terminal residue" evidence="1">
    <location>
        <position position="50"/>
    </location>
</feature>